<evidence type="ECO:0000313" key="1">
    <source>
        <dbReference type="EMBL" id="GBM91011.1"/>
    </source>
</evidence>
<gene>
    <name evidence="1" type="ORF">AVEN_115930_1</name>
</gene>
<sequence length="101" mass="11786">MSELIECPGEHKMSLKLFCGHMVHAEDAVKLLHFKLCPVCHRILKTVDVLVLVDYLRENGYFYENGQEANFFGVNLVDPKRRRRQAESSPVKRLRRNELSD</sequence>
<proteinExistence type="predicted"/>
<accession>A0A4Y2JKW6</accession>
<dbReference type="EMBL" id="BGPR01003666">
    <property type="protein sequence ID" value="GBM91011.1"/>
    <property type="molecule type" value="Genomic_DNA"/>
</dbReference>
<evidence type="ECO:0000313" key="2">
    <source>
        <dbReference type="Proteomes" id="UP000499080"/>
    </source>
</evidence>
<comment type="caution">
    <text evidence="1">The sequence shown here is derived from an EMBL/GenBank/DDBJ whole genome shotgun (WGS) entry which is preliminary data.</text>
</comment>
<dbReference type="AlphaFoldDB" id="A0A4Y2JKW6"/>
<organism evidence="1 2">
    <name type="scientific">Araneus ventricosus</name>
    <name type="common">Orbweaver spider</name>
    <name type="synonym">Epeira ventricosa</name>
    <dbReference type="NCBI Taxonomy" id="182803"/>
    <lineage>
        <taxon>Eukaryota</taxon>
        <taxon>Metazoa</taxon>
        <taxon>Ecdysozoa</taxon>
        <taxon>Arthropoda</taxon>
        <taxon>Chelicerata</taxon>
        <taxon>Arachnida</taxon>
        <taxon>Araneae</taxon>
        <taxon>Araneomorphae</taxon>
        <taxon>Entelegynae</taxon>
        <taxon>Araneoidea</taxon>
        <taxon>Araneidae</taxon>
        <taxon>Araneus</taxon>
    </lineage>
</organism>
<dbReference type="Proteomes" id="UP000499080">
    <property type="component" value="Unassembled WGS sequence"/>
</dbReference>
<protein>
    <submittedName>
        <fullName evidence="1">Uncharacterized protein</fullName>
    </submittedName>
</protein>
<keyword evidence="2" id="KW-1185">Reference proteome</keyword>
<reference evidence="1 2" key="1">
    <citation type="journal article" date="2019" name="Sci. Rep.">
        <title>Orb-weaving spider Araneus ventricosus genome elucidates the spidroin gene catalogue.</title>
        <authorList>
            <person name="Kono N."/>
            <person name="Nakamura H."/>
            <person name="Ohtoshi R."/>
            <person name="Moran D.A.P."/>
            <person name="Shinohara A."/>
            <person name="Yoshida Y."/>
            <person name="Fujiwara M."/>
            <person name="Mori M."/>
            <person name="Tomita M."/>
            <person name="Arakawa K."/>
        </authorList>
    </citation>
    <scope>NUCLEOTIDE SEQUENCE [LARGE SCALE GENOMIC DNA]</scope>
</reference>
<name>A0A4Y2JKW6_ARAVE</name>